<dbReference type="GO" id="GO:0005759">
    <property type="term" value="C:mitochondrial matrix"/>
    <property type="evidence" value="ECO:0007669"/>
    <property type="project" value="TreeGrafter"/>
</dbReference>
<evidence type="ECO:0000256" key="2">
    <source>
        <dbReference type="ARBA" id="ARBA00044677"/>
    </source>
</evidence>
<dbReference type="GO" id="GO:0006264">
    <property type="term" value="P:mitochondrial DNA replication"/>
    <property type="evidence" value="ECO:0007669"/>
    <property type="project" value="TreeGrafter"/>
</dbReference>
<evidence type="ECO:0000313" key="7">
    <source>
        <dbReference type="Proteomes" id="UP000289738"/>
    </source>
</evidence>
<dbReference type="PANTHER" id="PTHR31399:SF0">
    <property type="entry name" value="DNA-DIRECTED PRIMASE_POLYMERASE PROTEIN"/>
    <property type="match status" value="1"/>
</dbReference>
<dbReference type="GO" id="GO:0003682">
    <property type="term" value="F:chromatin binding"/>
    <property type="evidence" value="ECO:0007669"/>
    <property type="project" value="TreeGrafter"/>
</dbReference>
<evidence type="ECO:0000256" key="3">
    <source>
        <dbReference type="ARBA" id="ARBA00044768"/>
    </source>
</evidence>
<feature type="region of interest" description="Disordered" evidence="5">
    <location>
        <begin position="23"/>
        <end position="75"/>
    </location>
</feature>
<dbReference type="STRING" id="3818.A0A445CYV2"/>
<reference evidence="6 7" key="1">
    <citation type="submission" date="2019-01" db="EMBL/GenBank/DDBJ databases">
        <title>Sequencing of cultivated peanut Arachis hypogaea provides insights into genome evolution and oil improvement.</title>
        <authorList>
            <person name="Chen X."/>
        </authorList>
    </citation>
    <scope>NUCLEOTIDE SEQUENCE [LARGE SCALE GENOMIC DNA]</scope>
    <source>
        <strain evidence="7">cv. Fuhuasheng</strain>
        <tissue evidence="6">Leaves</tissue>
    </source>
</reference>
<dbReference type="Pfam" id="PF03121">
    <property type="entry name" value="Herpes_UL52"/>
    <property type="match status" value="1"/>
</dbReference>
<dbReference type="AlphaFoldDB" id="A0A445CYV2"/>
<sequence>MTGIRKSNNSMEDVDRLFANFKCGLSPPASALRERKRSKSRSENGGLRNDELPSRSPASGGSVGGEQKTPSTCSNATNLQSSIERLKSAAAKAKWFNRGKQLSPIVFYGSPCGVPPKKPIRLWRLLHEIRLDLSQQNKLMLRKEVWATFPRQDEAMKFAKDQEDVHVFSYQDHFNGQRRFLVSTYTEFWRRYKNMDSKFRHHYEVIQEGLPCHLYFDLEFDKRVNIGKDGDEMVDLFILVVLEAFQEKYSIHGNLDWIVELDSSTKEKFSRHLIIRIPKVTFKDNSHAGAFVSEICSRIQNARETDKSFEKLFIMKDSSCNGSTSHLFVDTAVYTRNRCFRLFLSSKAGKNSILLPTGRFKCKNLDEEEVFKASLICNMDVDCEKLLVCKPYLDCVKTLHFDTELNCNSGTSCQIPSEFTLNTCSSEVSTTYFVGNSPFPFLDKFILSVASVGNIPGMLCYIIFSICIDFIFTNSSHSHAIYWIIMTKNRYCERIGRHHKSNNVIYVVDLRRAVYYQKCHDPDCRGYRSPLRQIPVHVFANSSVVRGSEILDDEQTIHNEKEKILQYEEDVDDNCNDSWWLDVVKVAEEIEKQTKTEPSTVKIIDDDDGDVEWWLAVERAASQAELTTSMN</sequence>
<dbReference type="EMBL" id="SDMP01000005">
    <property type="protein sequence ID" value="RYR56116.1"/>
    <property type="molecule type" value="Genomic_DNA"/>
</dbReference>
<protein>
    <recommendedName>
        <fullName evidence="1">DNA-directed primase/polymerase protein</fullName>
        <ecNumber evidence="3">2.7.7.102</ecNumber>
    </recommendedName>
</protein>
<evidence type="ECO:0000256" key="5">
    <source>
        <dbReference type="SAM" id="MobiDB-lite"/>
    </source>
</evidence>
<proteinExistence type="predicted"/>
<evidence type="ECO:0000256" key="1">
    <source>
        <dbReference type="ARBA" id="ARBA00026139"/>
    </source>
</evidence>
<dbReference type="Proteomes" id="UP000289738">
    <property type="component" value="Chromosome A05"/>
</dbReference>
<keyword evidence="7" id="KW-1185">Reference proteome</keyword>
<dbReference type="InterPro" id="IPR044917">
    <property type="entry name" value="PRIMPOL"/>
</dbReference>
<organism evidence="6 7">
    <name type="scientific">Arachis hypogaea</name>
    <name type="common">Peanut</name>
    <dbReference type="NCBI Taxonomy" id="3818"/>
    <lineage>
        <taxon>Eukaryota</taxon>
        <taxon>Viridiplantae</taxon>
        <taxon>Streptophyta</taxon>
        <taxon>Embryophyta</taxon>
        <taxon>Tracheophyta</taxon>
        <taxon>Spermatophyta</taxon>
        <taxon>Magnoliopsida</taxon>
        <taxon>eudicotyledons</taxon>
        <taxon>Gunneridae</taxon>
        <taxon>Pentapetalae</taxon>
        <taxon>rosids</taxon>
        <taxon>fabids</taxon>
        <taxon>Fabales</taxon>
        <taxon>Fabaceae</taxon>
        <taxon>Papilionoideae</taxon>
        <taxon>50 kb inversion clade</taxon>
        <taxon>dalbergioids sensu lato</taxon>
        <taxon>Dalbergieae</taxon>
        <taxon>Pterocarpus clade</taxon>
        <taxon>Arachis</taxon>
    </lineage>
</organism>
<dbReference type="EC" id="2.7.7.102" evidence="3"/>
<evidence type="ECO:0000256" key="4">
    <source>
        <dbReference type="ARBA" id="ARBA00047303"/>
    </source>
</evidence>
<accession>A0A445CYV2</accession>
<comment type="catalytic activity">
    <reaction evidence="2">
        <text>ssDNA + n NTP = ssDNA/pppN(pN)n-1 hybrid + (n-1) diphosphate.</text>
        <dbReference type="EC" id="2.7.7.102"/>
    </reaction>
</comment>
<dbReference type="GO" id="GO:0031297">
    <property type="term" value="P:replication fork processing"/>
    <property type="evidence" value="ECO:0007669"/>
    <property type="project" value="TreeGrafter"/>
</dbReference>
<dbReference type="PANTHER" id="PTHR31399">
    <property type="entry name" value="DNA-DIRECTED PRIMASE / POLYMERASE PROTEIN"/>
    <property type="match status" value="1"/>
</dbReference>
<comment type="caution">
    <text evidence="6">The sequence shown here is derived from an EMBL/GenBank/DDBJ whole genome shotgun (WGS) entry which is preliminary data.</text>
</comment>
<comment type="catalytic activity">
    <reaction evidence="4">
        <text>DNA(n) + a 2'-deoxyribonucleoside 5'-triphosphate = DNA(n+1) + diphosphate</text>
        <dbReference type="Rhea" id="RHEA:22508"/>
        <dbReference type="Rhea" id="RHEA-COMP:17339"/>
        <dbReference type="Rhea" id="RHEA-COMP:17340"/>
        <dbReference type="ChEBI" id="CHEBI:33019"/>
        <dbReference type="ChEBI" id="CHEBI:61560"/>
        <dbReference type="ChEBI" id="CHEBI:173112"/>
        <dbReference type="EC" id="2.7.7.7"/>
    </reaction>
    <physiologicalReaction direction="left-to-right" evidence="4">
        <dbReference type="Rhea" id="RHEA:22509"/>
    </physiologicalReaction>
</comment>
<dbReference type="GO" id="GO:0009411">
    <property type="term" value="P:response to UV"/>
    <property type="evidence" value="ECO:0007669"/>
    <property type="project" value="TreeGrafter"/>
</dbReference>
<gene>
    <name evidence="6" type="ORF">Ahy_A05g021904</name>
</gene>
<dbReference type="GO" id="GO:0005634">
    <property type="term" value="C:nucleus"/>
    <property type="evidence" value="ECO:0007669"/>
    <property type="project" value="TreeGrafter"/>
</dbReference>
<dbReference type="GO" id="GO:0003887">
    <property type="term" value="F:DNA-directed DNA polymerase activity"/>
    <property type="evidence" value="ECO:0007669"/>
    <property type="project" value="UniProtKB-EC"/>
</dbReference>
<name>A0A445CYV2_ARAHY</name>
<evidence type="ECO:0000313" key="6">
    <source>
        <dbReference type="EMBL" id="RYR56116.1"/>
    </source>
</evidence>
<dbReference type="GO" id="GO:0042276">
    <property type="term" value="P:error-prone translesion synthesis"/>
    <property type="evidence" value="ECO:0007669"/>
    <property type="project" value="InterPro"/>
</dbReference>